<dbReference type="AlphaFoldDB" id="A0A812BP37"/>
<dbReference type="EMBL" id="CAHIKZ030000768">
    <property type="protein sequence ID" value="CAE1237774.1"/>
    <property type="molecule type" value="Genomic_DNA"/>
</dbReference>
<organism evidence="2 3">
    <name type="scientific">Acanthosepion pharaonis</name>
    <name type="common">Pharaoh cuttlefish</name>
    <name type="synonym">Sepia pharaonis</name>
    <dbReference type="NCBI Taxonomy" id="158019"/>
    <lineage>
        <taxon>Eukaryota</taxon>
        <taxon>Metazoa</taxon>
        <taxon>Spiralia</taxon>
        <taxon>Lophotrochozoa</taxon>
        <taxon>Mollusca</taxon>
        <taxon>Cephalopoda</taxon>
        <taxon>Coleoidea</taxon>
        <taxon>Decapodiformes</taxon>
        <taxon>Sepiida</taxon>
        <taxon>Sepiina</taxon>
        <taxon>Sepiidae</taxon>
        <taxon>Acanthosepion</taxon>
    </lineage>
</organism>
<feature type="transmembrane region" description="Helical" evidence="1">
    <location>
        <begin position="156"/>
        <end position="182"/>
    </location>
</feature>
<keyword evidence="1" id="KW-1133">Transmembrane helix</keyword>
<reference evidence="2" key="1">
    <citation type="submission" date="2021-01" db="EMBL/GenBank/DDBJ databases">
        <authorList>
            <person name="Li R."/>
            <person name="Bekaert M."/>
        </authorList>
    </citation>
    <scope>NUCLEOTIDE SEQUENCE</scope>
    <source>
        <strain evidence="2">Farmed</strain>
    </source>
</reference>
<evidence type="ECO:0000313" key="3">
    <source>
        <dbReference type="Proteomes" id="UP000597762"/>
    </source>
</evidence>
<gene>
    <name evidence="2" type="ORF">SPHA_20970</name>
</gene>
<proteinExistence type="predicted"/>
<accession>A0A812BP37</accession>
<evidence type="ECO:0000256" key="1">
    <source>
        <dbReference type="SAM" id="Phobius"/>
    </source>
</evidence>
<sequence length="294" mass="35055">MQDNSLLITQSVSSLKSIRVRYSSPKLVTVLQIFLHTPPYSHYIVLISLSFCLSFLHTFFFFLFPFFPFFFPSLFFPSFFFFFFLFSFFLTFFFLPFFYIIFFISFTTFHSLLFSHSFQFSFSYLITADNSCLLSLLSFSFSFLSPSLSLSFFLSLFLSFVLFFLSFFLSFFLFLSFVLSFFLSCSHSYTLYLSRLVSTPLLRFETLLFRLLINILFFYLNPKHLNILNSHSLFSLNSVFICPFLCIFVCLSFLLTFLLFYTLFSFFLFFLSFFLSFFLLLTYLSFEHILVQIN</sequence>
<feature type="transmembrane region" description="Helical" evidence="1">
    <location>
        <begin position="266"/>
        <end position="286"/>
    </location>
</feature>
<dbReference type="Proteomes" id="UP000597762">
    <property type="component" value="Unassembled WGS sequence"/>
</dbReference>
<evidence type="ECO:0000313" key="2">
    <source>
        <dbReference type="EMBL" id="CAE1237774.1"/>
    </source>
</evidence>
<feature type="transmembrane region" description="Helical" evidence="1">
    <location>
        <begin position="233"/>
        <end position="260"/>
    </location>
</feature>
<name>A0A812BP37_ACAPH</name>
<feature type="transmembrane region" description="Helical" evidence="1">
    <location>
        <begin position="79"/>
        <end position="102"/>
    </location>
</feature>
<keyword evidence="1" id="KW-0472">Membrane</keyword>
<feature type="transmembrane region" description="Helical" evidence="1">
    <location>
        <begin position="43"/>
        <end position="67"/>
    </location>
</feature>
<comment type="caution">
    <text evidence="2">The sequence shown here is derived from an EMBL/GenBank/DDBJ whole genome shotgun (WGS) entry which is preliminary data.</text>
</comment>
<keyword evidence="1" id="KW-0812">Transmembrane</keyword>
<feature type="transmembrane region" description="Helical" evidence="1">
    <location>
        <begin position="202"/>
        <end position="221"/>
    </location>
</feature>
<protein>
    <submittedName>
        <fullName evidence="2">Uncharacterized protein</fullName>
    </submittedName>
</protein>
<keyword evidence="3" id="KW-1185">Reference proteome</keyword>